<keyword evidence="4" id="KW-1185">Reference proteome</keyword>
<evidence type="ECO:0000313" key="2">
    <source>
        <dbReference type="EMBL" id="KRY85916.1"/>
    </source>
</evidence>
<dbReference type="Proteomes" id="UP000054995">
    <property type="component" value="Unassembled WGS sequence"/>
</dbReference>
<proteinExistence type="predicted"/>
<comment type="caution">
    <text evidence="2">The sequence shown here is derived from an EMBL/GenBank/DDBJ whole genome shotgun (WGS) entry which is preliminary data.</text>
</comment>
<protein>
    <submittedName>
        <fullName evidence="2">Uncharacterized protein</fullName>
    </submittedName>
</protein>
<accession>A0A0V1FIX1</accession>
<evidence type="ECO:0000313" key="4">
    <source>
        <dbReference type="Proteomes" id="UP000054995"/>
    </source>
</evidence>
<organism evidence="2 4">
    <name type="scientific">Trichinella pseudospiralis</name>
    <name type="common">Parasitic roundworm</name>
    <dbReference type="NCBI Taxonomy" id="6337"/>
    <lineage>
        <taxon>Eukaryota</taxon>
        <taxon>Metazoa</taxon>
        <taxon>Ecdysozoa</taxon>
        <taxon>Nematoda</taxon>
        <taxon>Enoplea</taxon>
        <taxon>Dorylaimia</taxon>
        <taxon>Trichinellida</taxon>
        <taxon>Trichinellidae</taxon>
        <taxon>Trichinella</taxon>
    </lineage>
</organism>
<dbReference type="Proteomes" id="UP000054815">
    <property type="component" value="Unassembled WGS sequence"/>
</dbReference>
<sequence>MKYNKKVMLRNLKVGLVGKRLHMGKENWHYQKAIFRAKQ</sequence>
<reference evidence="3 4" key="1">
    <citation type="submission" date="2015-01" db="EMBL/GenBank/DDBJ databases">
        <title>Evolution of Trichinella species and genotypes.</title>
        <authorList>
            <person name="Korhonen P.K."/>
            <person name="Edoardo P."/>
            <person name="Giuseppe L.R."/>
            <person name="Gasser R.B."/>
        </authorList>
    </citation>
    <scope>NUCLEOTIDE SEQUENCE [LARGE SCALE GENOMIC DNA]</scope>
    <source>
        <strain evidence="1">ISS141</strain>
        <strain evidence="2">ISS470</strain>
    </source>
</reference>
<dbReference type="AlphaFoldDB" id="A0A0V1FIX1"/>
<dbReference type="EMBL" id="JYDT01000080">
    <property type="protein sequence ID" value="KRY85916.1"/>
    <property type="molecule type" value="Genomic_DNA"/>
</dbReference>
<gene>
    <name evidence="2" type="ORF">T4D_10569</name>
    <name evidence="1" type="ORF">T4E_149</name>
</gene>
<name>A0A0V1FIX1_TRIPS</name>
<evidence type="ECO:0000313" key="3">
    <source>
        <dbReference type="Proteomes" id="UP000054815"/>
    </source>
</evidence>
<evidence type="ECO:0000313" key="1">
    <source>
        <dbReference type="EMBL" id="KRX95184.1"/>
    </source>
</evidence>
<dbReference type="EMBL" id="JYDU01000060">
    <property type="protein sequence ID" value="KRX95184.1"/>
    <property type="molecule type" value="Genomic_DNA"/>
</dbReference>